<feature type="domain" description="CSD" evidence="1">
    <location>
        <begin position="229"/>
        <end position="296"/>
    </location>
</feature>
<protein>
    <recommendedName>
        <fullName evidence="1">CSD domain-containing protein</fullName>
    </recommendedName>
</protein>
<dbReference type="PROSITE" id="PS51857">
    <property type="entry name" value="CSD_2"/>
    <property type="match status" value="2"/>
</dbReference>
<sequence>AQARLGPGRFSHLESKHLGMVDTQAFIEALCTTPRDQALAVLGELLRNRPTLAPAIVGFACPDLTYAPARGISEKRAMGTLKSFSQKTGFGFIACPELHEAQHRLHSWFCPVFGADVFVHVKQMGPFSSVLMPGTPVTFAVVIGKENKPQAYDVQPMDGLLAESTIHNVSESMVDMSQMSQMATFPGAFTGLGGFQDPFTGFGHTEIPPKTAPAAAKRKWEDVTAELGRFRGVVKSFNGAKGFGFIISEELQAHGYTQDVFLSQAHTPATAQAGSNVSFTAFLNERSQPQAKNVELI</sequence>
<proteinExistence type="predicted"/>
<dbReference type="PANTHER" id="PTHR46565:SF20">
    <property type="entry name" value="COLD SHOCK DOMAIN-CONTAINING PROTEIN 4"/>
    <property type="match status" value="1"/>
</dbReference>
<dbReference type="InterPro" id="IPR011129">
    <property type="entry name" value="CSD"/>
</dbReference>
<evidence type="ECO:0000313" key="2">
    <source>
        <dbReference type="EMBL" id="CAK9010908.1"/>
    </source>
</evidence>
<comment type="caution">
    <text evidence="2">The sequence shown here is derived from an EMBL/GenBank/DDBJ whole genome shotgun (WGS) entry which is preliminary data.</text>
</comment>
<dbReference type="InterPro" id="IPR002059">
    <property type="entry name" value="CSP_DNA-bd"/>
</dbReference>
<keyword evidence="3" id="KW-1185">Reference proteome</keyword>
<gene>
    <name evidence="2" type="ORF">SCF082_LOCUS10867</name>
</gene>
<dbReference type="CDD" id="cd04458">
    <property type="entry name" value="CSP_CDS"/>
    <property type="match status" value="1"/>
</dbReference>
<feature type="non-terminal residue" evidence="2">
    <location>
        <position position="1"/>
    </location>
</feature>
<dbReference type="SMART" id="SM00357">
    <property type="entry name" value="CSP"/>
    <property type="match status" value="2"/>
</dbReference>
<evidence type="ECO:0000259" key="1">
    <source>
        <dbReference type="PROSITE" id="PS51857"/>
    </source>
</evidence>
<dbReference type="PANTHER" id="PTHR46565">
    <property type="entry name" value="COLD SHOCK DOMAIN PROTEIN 2"/>
    <property type="match status" value="1"/>
</dbReference>
<reference evidence="2 3" key="1">
    <citation type="submission" date="2024-02" db="EMBL/GenBank/DDBJ databases">
        <authorList>
            <person name="Chen Y."/>
            <person name="Shah S."/>
            <person name="Dougan E. K."/>
            <person name="Thang M."/>
            <person name="Chan C."/>
        </authorList>
    </citation>
    <scope>NUCLEOTIDE SEQUENCE [LARGE SCALE GENOMIC DNA]</scope>
</reference>
<dbReference type="InterPro" id="IPR012340">
    <property type="entry name" value="NA-bd_OB-fold"/>
</dbReference>
<accession>A0ABP0J9J6</accession>
<dbReference type="EMBL" id="CAXAMM010006402">
    <property type="protein sequence ID" value="CAK9010908.1"/>
    <property type="molecule type" value="Genomic_DNA"/>
</dbReference>
<organism evidence="2 3">
    <name type="scientific">Durusdinium trenchii</name>
    <dbReference type="NCBI Taxonomy" id="1381693"/>
    <lineage>
        <taxon>Eukaryota</taxon>
        <taxon>Sar</taxon>
        <taxon>Alveolata</taxon>
        <taxon>Dinophyceae</taxon>
        <taxon>Suessiales</taxon>
        <taxon>Symbiodiniaceae</taxon>
        <taxon>Durusdinium</taxon>
    </lineage>
</organism>
<dbReference type="Proteomes" id="UP001642464">
    <property type="component" value="Unassembled WGS sequence"/>
</dbReference>
<dbReference type="Gene3D" id="2.40.50.140">
    <property type="entry name" value="Nucleic acid-binding proteins"/>
    <property type="match status" value="2"/>
</dbReference>
<feature type="domain" description="CSD" evidence="1">
    <location>
        <begin position="76"/>
        <end position="156"/>
    </location>
</feature>
<dbReference type="SUPFAM" id="SSF50249">
    <property type="entry name" value="Nucleic acid-binding proteins"/>
    <property type="match status" value="2"/>
</dbReference>
<name>A0ABP0J9J6_9DINO</name>
<evidence type="ECO:0000313" key="3">
    <source>
        <dbReference type="Proteomes" id="UP001642464"/>
    </source>
</evidence>